<evidence type="ECO:0000313" key="14">
    <source>
        <dbReference type="Proteomes" id="UP000594263"/>
    </source>
</evidence>
<dbReference type="InterPro" id="IPR001245">
    <property type="entry name" value="Ser-Thr/Tyr_kinase_cat_dom"/>
</dbReference>
<dbReference type="GO" id="GO:0019199">
    <property type="term" value="F:transmembrane receptor protein kinase activity"/>
    <property type="evidence" value="ECO:0007669"/>
    <property type="project" value="InterPro"/>
</dbReference>
<dbReference type="SMART" id="SM00257">
    <property type="entry name" value="LysM"/>
    <property type="match status" value="1"/>
</dbReference>
<feature type="transmembrane region" description="Helical" evidence="9">
    <location>
        <begin position="237"/>
        <end position="266"/>
    </location>
</feature>
<dbReference type="PROSITE" id="PS51782">
    <property type="entry name" value="LYSM"/>
    <property type="match status" value="1"/>
</dbReference>
<evidence type="ECO:0000256" key="6">
    <source>
        <dbReference type="ARBA" id="ARBA00023136"/>
    </source>
</evidence>
<organism evidence="13 14">
    <name type="scientific">Kalanchoe fedtschenkoi</name>
    <name type="common">Lavender scallops</name>
    <name type="synonym">South American air plant</name>
    <dbReference type="NCBI Taxonomy" id="63787"/>
    <lineage>
        <taxon>Eukaryota</taxon>
        <taxon>Viridiplantae</taxon>
        <taxon>Streptophyta</taxon>
        <taxon>Embryophyta</taxon>
        <taxon>Tracheophyta</taxon>
        <taxon>Spermatophyta</taxon>
        <taxon>Magnoliopsida</taxon>
        <taxon>eudicotyledons</taxon>
        <taxon>Gunneridae</taxon>
        <taxon>Pentapetalae</taxon>
        <taxon>Saxifragales</taxon>
        <taxon>Crassulaceae</taxon>
        <taxon>Kalanchoe</taxon>
    </lineage>
</organism>
<keyword evidence="5 9" id="KW-1133">Transmembrane helix</keyword>
<evidence type="ECO:0000256" key="5">
    <source>
        <dbReference type="ARBA" id="ARBA00022989"/>
    </source>
</evidence>
<dbReference type="GO" id="GO:0005524">
    <property type="term" value="F:ATP binding"/>
    <property type="evidence" value="ECO:0007669"/>
    <property type="project" value="UniProtKB-UniRule"/>
</dbReference>
<evidence type="ECO:0000256" key="8">
    <source>
        <dbReference type="PROSITE-ProRule" id="PRU10141"/>
    </source>
</evidence>
<evidence type="ECO:0000256" key="1">
    <source>
        <dbReference type="ARBA" id="ARBA00004162"/>
    </source>
</evidence>
<dbReference type="OMA" id="YMKLASN"/>
<keyword evidence="4 10" id="KW-0732">Signal</keyword>
<dbReference type="PANTHER" id="PTHR46204:SF10">
    <property type="entry name" value="LYSM DOMAIN RECEPTOR-LIKE KINASE 3"/>
    <property type="match status" value="1"/>
</dbReference>
<dbReference type="InterPro" id="IPR044812">
    <property type="entry name" value="CERK1/LYK3-like"/>
</dbReference>
<accession>A0A7N0TVB1</accession>
<dbReference type="GO" id="GO:0031348">
    <property type="term" value="P:negative regulation of defense response"/>
    <property type="evidence" value="ECO:0007669"/>
    <property type="project" value="EnsemblPlants"/>
</dbReference>
<dbReference type="Pfam" id="PF01476">
    <property type="entry name" value="LysM"/>
    <property type="match status" value="1"/>
</dbReference>
<evidence type="ECO:0000259" key="12">
    <source>
        <dbReference type="PROSITE" id="PS51782"/>
    </source>
</evidence>
<dbReference type="GO" id="GO:0005886">
    <property type="term" value="C:plasma membrane"/>
    <property type="evidence" value="ECO:0007669"/>
    <property type="project" value="UniProtKB-SubCell"/>
</dbReference>
<proteinExistence type="predicted"/>
<dbReference type="GO" id="GO:0045087">
    <property type="term" value="P:innate immune response"/>
    <property type="evidence" value="ECO:0007669"/>
    <property type="project" value="EnsemblPlants"/>
</dbReference>
<keyword evidence="2" id="KW-1003">Cell membrane</keyword>
<keyword evidence="6 9" id="KW-0472">Membrane</keyword>
<dbReference type="SUPFAM" id="SSF54106">
    <property type="entry name" value="LysM domain"/>
    <property type="match status" value="1"/>
</dbReference>
<evidence type="ECO:0000313" key="13">
    <source>
        <dbReference type="EnsemblPlants" id="Kaladp0045s0431.1.v1.1"/>
    </source>
</evidence>
<dbReference type="GO" id="GO:0009789">
    <property type="term" value="P:positive regulation of abscisic acid-activated signaling pathway"/>
    <property type="evidence" value="ECO:0007669"/>
    <property type="project" value="EnsemblPlants"/>
</dbReference>
<evidence type="ECO:0000256" key="10">
    <source>
        <dbReference type="SAM" id="SignalP"/>
    </source>
</evidence>
<dbReference type="GO" id="GO:0009738">
    <property type="term" value="P:abscisic acid-activated signaling pathway"/>
    <property type="evidence" value="ECO:0007669"/>
    <property type="project" value="EnsemblPlants"/>
</dbReference>
<evidence type="ECO:0008006" key="15">
    <source>
        <dbReference type="Google" id="ProtNLM"/>
    </source>
</evidence>
<dbReference type="Proteomes" id="UP000594263">
    <property type="component" value="Unplaced"/>
</dbReference>
<evidence type="ECO:0000256" key="3">
    <source>
        <dbReference type="ARBA" id="ARBA00022692"/>
    </source>
</evidence>
<dbReference type="AlphaFoldDB" id="A0A7N0TVB1"/>
<comment type="subcellular location">
    <subcellularLocation>
        <location evidence="1">Cell membrane</location>
        <topology evidence="1">Single-pass membrane protein</topology>
    </subcellularLocation>
</comment>
<reference evidence="13" key="1">
    <citation type="submission" date="2021-01" db="UniProtKB">
        <authorList>
            <consortium name="EnsemblPlants"/>
        </authorList>
    </citation>
    <scope>IDENTIFICATION</scope>
</reference>
<keyword evidence="3 9" id="KW-0812">Transmembrane</keyword>
<evidence type="ECO:0000256" key="2">
    <source>
        <dbReference type="ARBA" id="ARBA00022475"/>
    </source>
</evidence>
<sequence>MNPYAARVPICLILMFFQASSLLSSPTPMNCTDSSRLCTSFLAFKPSKGQNLTVIQSMFDVLSPDITAEGGGSDYVFVRKNCSCDPQSKVYLTNTTYTMRSNEGSLYQTVVDAYEGMAVLPNSTRRARAGVVVNLKLICGCSNGLWNYLMSYVLEDGDSVASLASRFGVSMGNIESVNGISDPDNVTVGQLYYIPLNTAPGEAYSLDNDIPPAPAPSPLAELIPVDTDHDSAVSYRWIIGGVGIGLALIVLIGAVCICVWSSNCLFKKQESRGKHSDSMISHKFQILQRTSFCCGSGRYICGKSRDQKPEESSERRINIPKALGTDVLEIEKPLTFAYEEILAATDGFSDSSLLGHGNYGSVYYGVLHNQEVAIKKMTATKSQEFMVELKVLCKVHHANLVRGVSSQTCYLDLSIVVTNLRSCLTMCWLHLSR</sequence>
<dbReference type="CDD" id="cd00118">
    <property type="entry name" value="LysM"/>
    <property type="match status" value="1"/>
</dbReference>
<evidence type="ECO:0000256" key="4">
    <source>
        <dbReference type="ARBA" id="ARBA00022729"/>
    </source>
</evidence>
<feature type="signal peptide" evidence="10">
    <location>
        <begin position="1"/>
        <end position="24"/>
    </location>
</feature>
<dbReference type="InterPro" id="IPR011009">
    <property type="entry name" value="Kinase-like_dom_sf"/>
</dbReference>
<dbReference type="Gene3D" id="3.10.350.10">
    <property type="entry name" value="LysM domain"/>
    <property type="match status" value="1"/>
</dbReference>
<protein>
    <recommendedName>
        <fullName evidence="15">LysM domain receptor-like kinase 3</fullName>
    </recommendedName>
</protein>
<evidence type="ECO:0000259" key="11">
    <source>
        <dbReference type="PROSITE" id="PS50011"/>
    </source>
</evidence>
<evidence type="ECO:0000256" key="7">
    <source>
        <dbReference type="ARBA" id="ARBA00023157"/>
    </source>
</evidence>
<feature type="domain" description="LysM" evidence="12">
    <location>
        <begin position="150"/>
        <end position="194"/>
    </location>
</feature>
<keyword evidence="8" id="KW-0067">ATP-binding</keyword>
<dbReference type="PROSITE" id="PS00107">
    <property type="entry name" value="PROTEIN_KINASE_ATP"/>
    <property type="match status" value="1"/>
</dbReference>
<dbReference type="Gene3D" id="3.30.200.20">
    <property type="entry name" value="Phosphorylase Kinase, domain 1"/>
    <property type="match status" value="1"/>
</dbReference>
<dbReference type="InterPro" id="IPR000719">
    <property type="entry name" value="Prot_kinase_dom"/>
</dbReference>
<feature type="domain" description="Protein kinase" evidence="11">
    <location>
        <begin position="348"/>
        <end position="433"/>
    </location>
</feature>
<dbReference type="SUPFAM" id="SSF56112">
    <property type="entry name" value="Protein kinase-like (PK-like)"/>
    <property type="match status" value="1"/>
</dbReference>
<keyword evidence="7" id="KW-1015">Disulfide bond</keyword>
<keyword evidence="14" id="KW-1185">Reference proteome</keyword>
<dbReference type="PROSITE" id="PS50011">
    <property type="entry name" value="PROTEIN_KINASE_DOM"/>
    <property type="match status" value="1"/>
</dbReference>
<feature type="chain" id="PRO_5029862474" description="LysM domain receptor-like kinase 3" evidence="10">
    <location>
        <begin position="25"/>
        <end position="433"/>
    </location>
</feature>
<keyword evidence="8" id="KW-0547">Nucleotide-binding</keyword>
<dbReference type="InterPro" id="IPR017441">
    <property type="entry name" value="Protein_kinase_ATP_BS"/>
</dbReference>
<name>A0A7N0TVB1_KALFE</name>
<dbReference type="Pfam" id="PF07714">
    <property type="entry name" value="PK_Tyr_Ser-Thr"/>
    <property type="match status" value="1"/>
</dbReference>
<dbReference type="GO" id="GO:0050832">
    <property type="term" value="P:defense response to fungus"/>
    <property type="evidence" value="ECO:0007669"/>
    <property type="project" value="EnsemblPlants"/>
</dbReference>
<evidence type="ECO:0000256" key="9">
    <source>
        <dbReference type="SAM" id="Phobius"/>
    </source>
</evidence>
<dbReference type="PANTHER" id="PTHR46204">
    <property type="entry name" value="CHITIN ELICITOR RECEPTOR KINASE 1-RELATED"/>
    <property type="match status" value="1"/>
</dbReference>
<dbReference type="EnsemblPlants" id="Kaladp0045s0431.1.v1.1">
    <property type="protein sequence ID" value="Kaladp0045s0431.1.v1.1"/>
    <property type="gene ID" value="Kaladp0045s0431.v1.1"/>
</dbReference>
<feature type="binding site" evidence="8">
    <location>
        <position position="376"/>
    </location>
    <ligand>
        <name>ATP</name>
        <dbReference type="ChEBI" id="CHEBI:30616"/>
    </ligand>
</feature>
<dbReference type="InterPro" id="IPR018392">
    <property type="entry name" value="LysM"/>
</dbReference>
<dbReference type="Gramene" id="Kaladp0045s0431.1.v1.1">
    <property type="protein sequence ID" value="Kaladp0045s0431.1.v1.1"/>
    <property type="gene ID" value="Kaladp0045s0431.v1.1"/>
</dbReference>
<dbReference type="InterPro" id="IPR036779">
    <property type="entry name" value="LysM_dom_sf"/>
</dbReference>